<dbReference type="InterPro" id="IPR051603">
    <property type="entry name" value="Zinc-ADH_QOR/CCCR"/>
</dbReference>
<dbReference type="InterPro" id="IPR036291">
    <property type="entry name" value="NAD(P)-bd_dom_sf"/>
</dbReference>
<dbReference type="PANTHER" id="PTHR44154:SF1">
    <property type="entry name" value="QUINONE OXIDOREDUCTASE"/>
    <property type="match status" value="1"/>
</dbReference>
<keyword evidence="4" id="KW-1185">Reference proteome</keyword>
<evidence type="ECO:0000259" key="2">
    <source>
        <dbReference type="SMART" id="SM00829"/>
    </source>
</evidence>
<dbReference type="Pfam" id="PF08240">
    <property type="entry name" value="ADH_N"/>
    <property type="match status" value="1"/>
</dbReference>
<dbReference type="Gene3D" id="3.90.180.10">
    <property type="entry name" value="Medium-chain alcohol dehydrogenases, catalytic domain"/>
    <property type="match status" value="1"/>
</dbReference>
<dbReference type="SMART" id="SM00829">
    <property type="entry name" value="PKS_ER"/>
    <property type="match status" value="1"/>
</dbReference>
<dbReference type="Gene3D" id="3.40.50.720">
    <property type="entry name" value="NAD(P)-binding Rossmann-like Domain"/>
    <property type="match status" value="1"/>
</dbReference>
<evidence type="ECO:0000313" key="3">
    <source>
        <dbReference type="EMBL" id="AXE18476.1"/>
    </source>
</evidence>
<dbReference type="KEGG" id="run:DR864_12280"/>
<dbReference type="GO" id="GO:0016491">
    <property type="term" value="F:oxidoreductase activity"/>
    <property type="evidence" value="ECO:0007669"/>
    <property type="project" value="InterPro"/>
</dbReference>
<dbReference type="Pfam" id="PF13602">
    <property type="entry name" value="ADH_zinc_N_2"/>
    <property type="match status" value="1"/>
</dbReference>
<dbReference type="CDD" id="cd05289">
    <property type="entry name" value="MDR_like_2"/>
    <property type="match status" value="1"/>
</dbReference>
<dbReference type="EMBL" id="CP030850">
    <property type="protein sequence ID" value="AXE18476.1"/>
    <property type="molecule type" value="Genomic_DNA"/>
</dbReference>
<dbReference type="RefSeq" id="WP_114067259.1">
    <property type="nucleotide sequence ID" value="NZ_CP030850.1"/>
</dbReference>
<dbReference type="SUPFAM" id="SSF50129">
    <property type="entry name" value="GroES-like"/>
    <property type="match status" value="1"/>
</dbReference>
<gene>
    <name evidence="3" type="ORF">DR864_12280</name>
</gene>
<dbReference type="AlphaFoldDB" id="A0A344TIK5"/>
<sequence length="308" mass="32931">MQAVQINQYGDNSVLENTVIPIPQPMPNQVLVQLKASSVNPVDYKIRSGYMSGVLPKSLPFTLGWEGAGIITEVGNDVKNYQPGDEIMLMANFMQGGTYAEYVAVNADEIMLKPKSLSFAEASVVPFSLGTAYTALIEDAQIQEGQQLLIHGAGGAVGQMAIQIAKKMGLNVIGTATGNNLQEITALGVDTAIDYANADFSTVVENVDVVLDLVGGETLSKSYALVKKGGVIVSTTQPPNAAELTKYGISGKMTQTRANSKIFSKISAWLETEKIKVKQPQVLSFSDAKNALSLVENRKTHSKIVLAF</sequence>
<organism evidence="3 4">
    <name type="scientific">Runella rosea</name>
    <dbReference type="NCBI Taxonomy" id="2259595"/>
    <lineage>
        <taxon>Bacteria</taxon>
        <taxon>Pseudomonadati</taxon>
        <taxon>Bacteroidota</taxon>
        <taxon>Cytophagia</taxon>
        <taxon>Cytophagales</taxon>
        <taxon>Spirosomataceae</taxon>
        <taxon>Runella</taxon>
    </lineage>
</organism>
<evidence type="ECO:0000313" key="4">
    <source>
        <dbReference type="Proteomes" id="UP000251993"/>
    </source>
</evidence>
<dbReference type="PANTHER" id="PTHR44154">
    <property type="entry name" value="QUINONE OXIDOREDUCTASE"/>
    <property type="match status" value="1"/>
</dbReference>
<proteinExistence type="predicted"/>
<feature type="domain" description="Enoyl reductase (ER)" evidence="2">
    <location>
        <begin position="10"/>
        <end position="306"/>
    </location>
</feature>
<keyword evidence="1" id="KW-0521">NADP</keyword>
<dbReference type="Proteomes" id="UP000251993">
    <property type="component" value="Chromosome"/>
</dbReference>
<protein>
    <submittedName>
        <fullName evidence="3">NADP-dependent oxidoreductase</fullName>
    </submittedName>
</protein>
<dbReference type="SUPFAM" id="SSF51735">
    <property type="entry name" value="NAD(P)-binding Rossmann-fold domains"/>
    <property type="match status" value="1"/>
</dbReference>
<dbReference type="InterPro" id="IPR020843">
    <property type="entry name" value="ER"/>
</dbReference>
<dbReference type="InterPro" id="IPR011032">
    <property type="entry name" value="GroES-like_sf"/>
</dbReference>
<accession>A0A344TIK5</accession>
<evidence type="ECO:0000256" key="1">
    <source>
        <dbReference type="ARBA" id="ARBA00022857"/>
    </source>
</evidence>
<dbReference type="InterPro" id="IPR013154">
    <property type="entry name" value="ADH-like_N"/>
</dbReference>
<name>A0A344TIK5_9BACT</name>
<reference evidence="3 4" key="1">
    <citation type="submission" date="2018-07" db="EMBL/GenBank/DDBJ databases">
        <title>Genome sequencing of Runella.</title>
        <authorList>
            <person name="Baek M.-G."/>
            <person name="Yi H."/>
        </authorList>
    </citation>
    <scope>NUCLEOTIDE SEQUENCE [LARGE SCALE GENOMIC DNA]</scope>
    <source>
        <strain evidence="3 4">HYN0085</strain>
    </source>
</reference>
<dbReference type="OrthoDB" id="648910at2"/>